<dbReference type="PANTHER" id="PTHR30404">
    <property type="entry name" value="N-ACETYLMURAMOYL-L-ALANINE AMIDASE"/>
    <property type="match status" value="1"/>
</dbReference>
<dbReference type="RefSeq" id="WP_188802210.1">
    <property type="nucleotide sequence ID" value="NZ_BMOK01000004.1"/>
</dbReference>
<evidence type="ECO:0000256" key="1">
    <source>
        <dbReference type="ARBA" id="ARBA00022801"/>
    </source>
</evidence>
<reference evidence="3" key="1">
    <citation type="journal article" date="2014" name="Int. J. Syst. Evol. Microbiol.">
        <title>Complete genome sequence of Corynebacterium casei LMG S-19264T (=DSM 44701T), isolated from a smear-ripened cheese.</title>
        <authorList>
            <consortium name="US DOE Joint Genome Institute (JGI-PGF)"/>
            <person name="Walter F."/>
            <person name="Albersmeier A."/>
            <person name="Kalinowski J."/>
            <person name="Ruckert C."/>
        </authorList>
    </citation>
    <scope>NUCLEOTIDE SEQUENCE</scope>
    <source>
        <strain evidence="3">JCM 15325</strain>
    </source>
</reference>
<feature type="domain" description="MurNAc-LAA" evidence="2">
    <location>
        <begin position="65"/>
        <end position="173"/>
    </location>
</feature>
<evidence type="ECO:0000259" key="2">
    <source>
        <dbReference type="SMART" id="SM00646"/>
    </source>
</evidence>
<accession>A0A917S234</accession>
<dbReference type="Gene3D" id="3.40.630.40">
    <property type="entry name" value="Zn-dependent exopeptidases"/>
    <property type="match status" value="1"/>
</dbReference>
<gene>
    <name evidence="3" type="primary">cwlC</name>
    <name evidence="3" type="ORF">GCM10007968_12300</name>
</gene>
<dbReference type="InterPro" id="IPR050695">
    <property type="entry name" value="N-acetylmuramoyl_amidase_3"/>
</dbReference>
<dbReference type="GO" id="GO:0030288">
    <property type="term" value="C:outer membrane-bounded periplasmic space"/>
    <property type="evidence" value="ECO:0007669"/>
    <property type="project" value="TreeGrafter"/>
</dbReference>
<keyword evidence="4" id="KW-1185">Reference proteome</keyword>
<dbReference type="Pfam" id="PF01520">
    <property type="entry name" value="Amidase_3"/>
    <property type="match status" value="1"/>
</dbReference>
<dbReference type="SUPFAM" id="SSF53187">
    <property type="entry name" value="Zn-dependent exopeptidases"/>
    <property type="match status" value="1"/>
</dbReference>
<reference evidence="3" key="2">
    <citation type="submission" date="2020-09" db="EMBL/GenBank/DDBJ databases">
        <authorList>
            <person name="Sun Q."/>
            <person name="Ohkuma M."/>
        </authorList>
    </citation>
    <scope>NUCLEOTIDE SEQUENCE</scope>
    <source>
        <strain evidence="3">JCM 15325</strain>
    </source>
</reference>
<dbReference type="GO" id="GO:0008745">
    <property type="term" value="F:N-acetylmuramoyl-L-alanine amidase activity"/>
    <property type="evidence" value="ECO:0007669"/>
    <property type="project" value="InterPro"/>
</dbReference>
<dbReference type="Proteomes" id="UP000654670">
    <property type="component" value="Unassembled WGS sequence"/>
</dbReference>
<sequence>MTFKLYLDPGHGGKDRGTSAYGLTEKQVTLLIADRIREIMEQEYADVDVRMSRAKDTAVPREERTRMANLWNADFFLGIHVNAGDGTGFEDCIYTKAENRTEEYRSAIHPEIIKATGLTDRGKKKSDFYELRESRMPAMMTKNGFIETRADNEKLRSEMFIEKIARGHVNGIAAAFGLKKKPTVQSRSDQTGRFLIRVRAKDLYYYDRPDWSAKDGLVHKGQVFAVVRTLTVNRSKMYALKNGNFLTANENYVEKIL</sequence>
<dbReference type="EMBL" id="BMOK01000004">
    <property type="protein sequence ID" value="GGL49719.1"/>
    <property type="molecule type" value="Genomic_DNA"/>
</dbReference>
<evidence type="ECO:0000313" key="4">
    <source>
        <dbReference type="Proteomes" id="UP000654670"/>
    </source>
</evidence>
<dbReference type="PANTHER" id="PTHR30404:SF0">
    <property type="entry name" value="N-ACETYLMURAMOYL-L-ALANINE AMIDASE AMIC"/>
    <property type="match status" value="1"/>
</dbReference>
<dbReference type="InterPro" id="IPR002508">
    <property type="entry name" value="MurNAc-LAA_cat"/>
</dbReference>
<proteinExistence type="predicted"/>
<dbReference type="GO" id="GO:0009253">
    <property type="term" value="P:peptidoglycan catabolic process"/>
    <property type="evidence" value="ECO:0007669"/>
    <property type="project" value="InterPro"/>
</dbReference>
<evidence type="ECO:0000313" key="3">
    <source>
        <dbReference type="EMBL" id="GGL49719.1"/>
    </source>
</evidence>
<keyword evidence="1" id="KW-0378">Hydrolase</keyword>
<dbReference type="CDD" id="cd02696">
    <property type="entry name" value="MurNAc-LAA"/>
    <property type="match status" value="1"/>
</dbReference>
<protein>
    <submittedName>
        <fullName evidence="3">Sporulation-specific N-acetylmuramoyl-L-alanine amidase</fullName>
    </submittedName>
</protein>
<organism evidence="3 4">
    <name type="scientific">Sporolactobacillus putidus</name>
    <dbReference type="NCBI Taxonomy" id="492735"/>
    <lineage>
        <taxon>Bacteria</taxon>
        <taxon>Bacillati</taxon>
        <taxon>Bacillota</taxon>
        <taxon>Bacilli</taxon>
        <taxon>Bacillales</taxon>
        <taxon>Sporolactobacillaceae</taxon>
        <taxon>Sporolactobacillus</taxon>
    </lineage>
</organism>
<dbReference type="SMART" id="SM00646">
    <property type="entry name" value="Ami_3"/>
    <property type="match status" value="1"/>
</dbReference>
<comment type="caution">
    <text evidence="3">The sequence shown here is derived from an EMBL/GenBank/DDBJ whole genome shotgun (WGS) entry which is preliminary data.</text>
</comment>
<dbReference type="AlphaFoldDB" id="A0A917S234"/>
<name>A0A917S234_9BACL</name>